<accession>A0A0C3Q8P2</accession>
<dbReference type="Proteomes" id="UP000054248">
    <property type="component" value="Unassembled WGS sequence"/>
</dbReference>
<name>A0A0C3Q8P2_9AGAM</name>
<gene>
    <name evidence="1" type="ORF">M407DRAFT_243785</name>
</gene>
<reference evidence="1 2" key="1">
    <citation type="submission" date="2014-04" db="EMBL/GenBank/DDBJ databases">
        <authorList>
            <consortium name="DOE Joint Genome Institute"/>
            <person name="Kuo A."/>
            <person name="Girlanda M."/>
            <person name="Perotto S."/>
            <person name="Kohler A."/>
            <person name="Nagy L.G."/>
            <person name="Floudas D."/>
            <person name="Copeland A."/>
            <person name="Barry K.W."/>
            <person name="Cichocki N."/>
            <person name="Veneault-Fourrey C."/>
            <person name="LaButti K."/>
            <person name="Lindquist E.A."/>
            <person name="Lipzen A."/>
            <person name="Lundell T."/>
            <person name="Morin E."/>
            <person name="Murat C."/>
            <person name="Sun H."/>
            <person name="Tunlid A."/>
            <person name="Henrissat B."/>
            <person name="Grigoriev I.V."/>
            <person name="Hibbett D.S."/>
            <person name="Martin F."/>
            <person name="Nordberg H.P."/>
            <person name="Cantor M.N."/>
            <person name="Hua S.X."/>
        </authorList>
    </citation>
    <scope>NUCLEOTIDE SEQUENCE [LARGE SCALE GENOMIC DNA]</scope>
    <source>
        <strain evidence="1 2">MUT 4182</strain>
    </source>
</reference>
<dbReference type="AlphaFoldDB" id="A0A0C3Q8P2"/>
<evidence type="ECO:0000313" key="2">
    <source>
        <dbReference type="Proteomes" id="UP000054248"/>
    </source>
</evidence>
<sequence>MREENLGNPDLIIETSLFWDDNFFHKRADHYNRTHLDSPFTYTELVWHRSRVHAMIHYTRQLYGPKIPIMFRTRHFRFDNNWNHILRLFQLDQSVRAIAAELGIKLFTWGGKLEGHTNEFYDGDQHFKKGPVTWLFGDMMLFYLKRAITPGCWQCHQWRD</sequence>
<proteinExistence type="predicted"/>
<keyword evidence="2" id="KW-1185">Reference proteome</keyword>
<organism evidence="1 2">
    <name type="scientific">Tulasnella calospora MUT 4182</name>
    <dbReference type="NCBI Taxonomy" id="1051891"/>
    <lineage>
        <taxon>Eukaryota</taxon>
        <taxon>Fungi</taxon>
        <taxon>Dikarya</taxon>
        <taxon>Basidiomycota</taxon>
        <taxon>Agaricomycotina</taxon>
        <taxon>Agaricomycetes</taxon>
        <taxon>Cantharellales</taxon>
        <taxon>Tulasnellaceae</taxon>
        <taxon>Tulasnella</taxon>
    </lineage>
</organism>
<protein>
    <submittedName>
        <fullName evidence="1">Uncharacterized protein</fullName>
    </submittedName>
</protein>
<evidence type="ECO:0000313" key="1">
    <source>
        <dbReference type="EMBL" id="KIO26215.1"/>
    </source>
</evidence>
<dbReference type="EMBL" id="KN823027">
    <property type="protein sequence ID" value="KIO26215.1"/>
    <property type="molecule type" value="Genomic_DNA"/>
</dbReference>
<reference evidence="2" key="2">
    <citation type="submission" date="2015-01" db="EMBL/GenBank/DDBJ databases">
        <title>Evolutionary Origins and Diversification of the Mycorrhizal Mutualists.</title>
        <authorList>
            <consortium name="DOE Joint Genome Institute"/>
            <consortium name="Mycorrhizal Genomics Consortium"/>
            <person name="Kohler A."/>
            <person name="Kuo A."/>
            <person name="Nagy L.G."/>
            <person name="Floudas D."/>
            <person name="Copeland A."/>
            <person name="Barry K.W."/>
            <person name="Cichocki N."/>
            <person name="Veneault-Fourrey C."/>
            <person name="LaButti K."/>
            <person name="Lindquist E.A."/>
            <person name="Lipzen A."/>
            <person name="Lundell T."/>
            <person name="Morin E."/>
            <person name="Murat C."/>
            <person name="Riley R."/>
            <person name="Ohm R."/>
            <person name="Sun H."/>
            <person name="Tunlid A."/>
            <person name="Henrissat B."/>
            <person name="Grigoriev I.V."/>
            <person name="Hibbett D.S."/>
            <person name="Martin F."/>
        </authorList>
    </citation>
    <scope>NUCLEOTIDE SEQUENCE [LARGE SCALE GENOMIC DNA]</scope>
    <source>
        <strain evidence="2">MUT 4182</strain>
    </source>
</reference>
<dbReference type="HOGENOM" id="CLU_1653443_0_0_1"/>
<dbReference type="STRING" id="1051891.A0A0C3Q8P2"/>
<dbReference type="OrthoDB" id="2588793at2759"/>